<sequence length="174" mass="19877">MGAMNILKTVGLIGRDGVLSKSSPGVFIQGLLVYGRNGQEIFRRNLDPDFYREAFLYSLKHDIPLVAYCGDRCLTLFDHPLVEAVHSVYCEPKAEIMPTVESLLAAAEIQKRLNLFSMEHQKEMVSNCCLIIWELLQRRSWQLAMEKMALKCSGWLGLELLSAMDQRRQKLLLM</sequence>
<dbReference type="Gene3D" id="3.30.1240.10">
    <property type="match status" value="1"/>
</dbReference>
<dbReference type="EMBL" id="GISG01163784">
    <property type="protein sequence ID" value="MBA4650137.1"/>
    <property type="molecule type" value="Transcribed_RNA"/>
</dbReference>
<dbReference type="PANTHER" id="PTHR46986">
    <property type="entry name" value="ENDORIBONUCLEASE YBEY, CHLOROPLASTIC"/>
    <property type="match status" value="1"/>
</dbReference>
<dbReference type="Gene3D" id="3.40.50.1000">
    <property type="entry name" value="HAD superfamily/HAD-like"/>
    <property type="match status" value="1"/>
</dbReference>
<dbReference type="InterPro" id="IPR002036">
    <property type="entry name" value="YbeY"/>
</dbReference>
<accession>A0A7C8ZTB0</accession>
<name>A0A7C8ZTB0_OPUST</name>
<dbReference type="SUPFAM" id="SSF56784">
    <property type="entry name" value="HAD-like"/>
    <property type="match status" value="1"/>
</dbReference>
<reference evidence="1" key="2">
    <citation type="submission" date="2020-07" db="EMBL/GenBank/DDBJ databases">
        <authorList>
            <person name="Vera ALvarez R."/>
            <person name="Arias-Moreno D.M."/>
            <person name="Jimenez-Jacinto V."/>
            <person name="Jimenez-Bremont J.F."/>
            <person name="Swaminathan K."/>
            <person name="Moose S.P."/>
            <person name="Guerrero-Gonzalez M.L."/>
            <person name="Marino-Ramirez L."/>
            <person name="Landsman D."/>
            <person name="Rodriguez-Kessler M."/>
            <person name="Delgado-Sanchez P."/>
        </authorList>
    </citation>
    <scope>NUCLEOTIDE SEQUENCE</scope>
    <source>
        <tissue evidence="1">Cladode</tissue>
    </source>
</reference>
<proteinExistence type="predicted"/>
<reference evidence="1" key="1">
    <citation type="journal article" date="2013" name="J. Plant Res.">
        <title>Effect of fungi and light on seed germination of three Opuntia species from semiarid lands of central Mexico.</title>
        <authorList>
            <person name="Delgado-Sanchez P."/>
            <person name="Jimenez-Bremont J.F."/>
            <person name="Guerrero-Gonzalez Mde L."/>
            <person name="Flores J."/>
        </authorList>
    </citation>
    <scope>NUCLEOTIDE SEQUENCE</scope>
    <source>
        <tissue evidence="1">Cladode</tissue>
    </source>
</reference>
<organism evidence="1">
    <name type="scientific">Opuntia streptacantha</name>
    <name type="common">Prickly pear cactus</name>
    <name type="synonym">Opuntia cardona</name>
    <dbReference type="NCBI Taxonomy" id="393608"/>
    <lineage>
        <taxon>Eukaryota</taxon>
        <taxon>Viridiplantae</taxon>
        <taxon>Streptophyta</taxon>
        <taxon>Embryophyta</taxon>
        <taxon>Tracheophyta</taxon>
        <taxon>Spermatophyta</taxon>
        <taxon>Magnoliopsida</taxon>
        <taxon>eudicotyledons</taxon>
        <taxon>Gunneridae</taxon>
        <taxon>Pentapetalae</taxon>
        <taxon>Caryophyllales</taxon>
        <taxon>Cactineae</taxon>
        <taxon>Cactaceae</taxon>
        <taxon>Opuntioideae</taxon>
        <taxon>Opuntia</taxon>
    </lineage>
</organism>
<dbReference type="AlphaFoldDB" id="A0A7C8ZTB0"/>
<dbReference type="GO" id="GO:0004222">
    <property type="term" value="F:metalloendopeptidase activity"/>
    <property type="evidence" value="ECO:0007669"/>
    <property type="project" value="InterPro"/>
</dbReference>
<dbReference type="GO" id="GO:0006364">
    <property type="term" value="P:rRNA processing"/>
    <property type="evidence" value="ECO:0007669"/>
    <property type="project" value="InterPro"/>
</dbReference>
<dbReference type="InterPro" id="IPR036412">
    <property type="entry name" value="HAD-like_sf"/>
</dbReference>
<dbReference type="PANTHER" id="PTHR46986:SF1">
    <property type="entry name" value="ENDORIBONUCLEASE YBEY, CHLOROPLASTIC"/>
    <property type="match status" value="1"/>
</dbReference>
<protein>
    <submittedName>
        <fullName evidence="1">Uncharacterized protein</fullName>
    </submittedName>
</protein>
<evidence type="ECO:0000313" key="1">
    <source>
        <dbReference type="EMBL" id="MBA4650137.1"/>
    </source>
</evidence>
<dbReference type="InterPro" id="IPR023214">
    <property type="entry name" value="HAD_sf"/>
</dbReference>